<dbReference type="Gene3D" id="3.40.50.300">
    <property type="entry name" value="P-loop containing nucleotide triphosphate hydrolases"/>
    <property type="match status" value="1"/>
</dbReference>
<name>A0AAN6ZPZ8_9PEZI</name>
<keyword evidence="3" id="KW-1185">Reference proteome</keyword>
<organism evidence="2 3">
    <name type="scientific">Dichotomopilus funicola</name>
    <dbReference type="NCBI Taxonomy" id="1934379"/>
    <lineage>
        <taxon>Eukaryota</taxon>
        <taxon>Fungi</taxon>
        <taxon>Dikarya</taxon>
        <taxon>Ascomycota</taxon>
        <taxon>Pezizomycotina</taxon>
        <taxon>Sordariomycetes</taxon>
        <taxon>Sordariomycetidae</taxon>
        <taxon>Sordariales</taxon>
        <taxon>Chaetomiaceae</taxon>
        <taxon>Dichotomopilus</taxon>
    </lineage>
</organism>
<dbReference type="Proteomes" id="UP001302676">
    <property type="component" value="Unassembled WGS sequence"/>
</dbReference>
<reference evidence="2" key="2">
    <citation type="submission" date="2023-05" db="EMBL/GenBank/DDBJ databases">
        <authorList>
            <consortium name="Lawrence Berkeley National Laboratory"/>
            <person name="Steindorff A."/>
            <person name="Hensen N."/>
            <person name="Bonometti L."/>
            <person name="Westerberg I."/>
            <person name="Brannstrom I.O."/>
            <person name="Guillou S."/>
            <person name="Cros-Aarteil S."/>
            <person name="Calhoun S."/>
            <person name="Haridas S."/>
            <person name="Kuo A."/>
            <person name="Mondo S."/>
            <person name="Pangilinan J."/>
            <person name="Riley R."/>
            <person name="Labutti K."/>
            <person name="Andreopoulos B."/>
            <person name="Lipzen A."/>
            <person name="Chen C."/>
            <person name="Yanf M."/>
            <person name="Daum C."/>
            <person name="Ng V."/>
            <person name="Clum A."/>
            <person name="Ohm R."/>
            <person name="Martin F."/>
            <person name="Silar P."/>
            <person name="Natvig D."/>
            <person name="Lalanne C."/>
            <person name="Gautier V."/>
            <person name="Ament-Velasquez S.L."/>
            <person name="Kruys A."/>
            <person name="Hutchinson M.I."/>
            <person name="Powell A.J."/>
            <person name="Barry K."/>
            <person name="Miller A.N."/>
            <person name="Grigoriev I.V."/>
            <person name="Debuchy R."/>
            <person name="Gladieux P."/>
            <person name="Thoren M.H."/>
            <person name="Johannesson H."/>
        </authorList>
    </citation>
    <scope>NUCLEOTIDE SEQUENCE</scope>
    <source>
        <strain evidence="2">CBS 141.50</strain>
    </source>
</reference>
<dbReference type="AlphaFoldDB" id="A0AAN6ZPZ8"/>
<dbReference type="EMBL" id="MU853566">
    <property type="protein sequence ID" value="KAK4145749.1"/>
    <property type="molecule type" value="Genomic_DNA"/>
</dbReference>
<feature type="compositionally biased region" description="Basic and acidic residues" evidence="1">
    <location>
        <begin position="280"/>
        <end position="292"/>
    </location>
</feature>
<evidence type="ECO:0000313" key="3">
    <source>
        <dbReference type="Proteomes" id="UP001302676"/>
    </source>
</evidence>
<feature type="compositionally biased region" description="Polar residues" evidence="1">
    <location>
        <begin position="170"/>
        <end position="182"/>
    </location>
</feature>
<feature type="region of interest" description="Disordered" evidence="1">
    <location>
        <begin position="149"/>
        <end position="196"/>
    </location>
</feature>
<sequence length="443" mass="47028">MEPLPASLLLDHEIARKEALADKGNVMTGCPELDEYVLLGGLERGSVVGVSAEEEEMSMLVGFQFLARLVATEPTANVRVVTMLSMTELVPRLKQALVGQLSGLDGGVEGLKGKVQACFVRISISRVFDVEGLSEVVDELGQAVTVVHDGAAQGGPSTTETGRKGGEGSGVQNVGSTTNTLLPQQQPQPQPAPQSTLPDLVLITHTSSLLSTLFTGRDKDTAHNTAVLLGSHLRTLSHSPAPGGPLIMLLNTTTSSSFPSAAHNNNNNNNLDEPGPIPRTDGRERPTKHPDPTLRSIFNPLPSHRRPTPVTITEAPAPPPAAVSRNKPSFGLIFTQLLDVHLLCTRVPRTRKDREAIVAAAAAAAGTDVFNLGIRPGGVLYVWVVEVLLDEVGVYEGGKGQGQAGGGGEDGDWGWEGRRRRSREQRWGVVDVDGLGRIGDVVW</sequence>
<accession>A0AAN6ZPZ8</accession>
<dbReference type="GeneID" id="87813172"/>
<protein>
    <submittedName>
        <fullName evidence="2">Uncharacterized protein</fullName>
    </submittedName>
</protein>
<dbReference type="InterPro" id="IPR027417">
    <property type="entry name" value="P-loop_NTPase"/>
</dbReference>
<gene>
    <name evidence="2" type="ORF">C8A04DRAFT_10379</name>
</gene>
<dbReference type="RefSeq" id="XP_062639120.1">
    <property type="nucleotide sequence ID" value="XM_062776559.1"/>
</dbReference>
<reference evidence="2" key="1">
    <citation type="journal article" date="2023" name="Mol. Phylogenet. Evol.">
        <title>Genome-scale phylogeny and comparative genomics of the fungal order Sordariales.</title>
        <authorList>
            <person name="Hensen N."/>
            <person name="Bonometti L."/>
            <person name="Westerberg I."/>
            <person name="Brannstrom I.O."/>
            <person name="Guillou S."/>
            <person name="Cros-Aarteil S."/>
            <person name="Calhoun S."/>
            <person name="Haridas S."/>
            <person name="Kuo A."/>
            <person name="Mondo S."/>
            <person name="Pangilinan J."/>
            <person name="Riley R."/>
            <person name="LaButti K."/>
            <person name="Andreopoulos B."/>
            <person name="Lipzen A."/>
            <person name="Chen C."/>
            <person name="Yan M."/>
            <person name="Daum C."/>
            <person name="Ng V."/>
            <person name="Clum A."/>
            <person name="Steindorff A."/>
            <person name="Ohm R.A."/>
            <person name="Martin F."/>
            <person name="Silar P."/>
            <person name="Natvig D.O."/>
            <person name="Lalanne C."/>
            <person name="Gautier V."/>
            <person name="Ament-Velasquez S.L."/>
            <person name="Kruys A."/>
            <person name="Hutchinson M.I."/>
            <person name="Powell A.J."/>
            <person name="Barry K."/>
            <person name="Miller A.N."/>
            <person name="Grigoriev I.V."/>
            <person name="Debuchy R."/>
            <person name="Gladieux P."/>
            <person name="Hiltunen Thoren M."/>
            <person name="Johannesson H."/>
        </authorList>
    </citation>
    <scope>NUCLEOTIDE SEQUENCE</scope>
    <source>
        <strain evidence="2">CBS 141.50</strain>
    </source>
</reference>
<evidence type="ECO:0000313" key="2">
    <source>
        <dbReference type="EMBL" id="KAK4145749.1"/>
    </source>
</evidence>
<feature type="region of interest" description="Disordered" evidence="1">
    <location>
        <begin position="258"/>
        <end position="323"/>
    </location>
</feature>
<proteinExistence type="predicted"/>
<comment type="caution">
    <text evidence="2">The sequence shown here is derived from an EMBL/GenBank/DDBJ whole genome shotgun (WGS) entry which is preliminary data.</text>
</comment>
<evidence type="ECO:0000256" key="1">
    <source>
        <dbReference type="SAM" id="MobiDB-lite"/>
    </source>
</evidence>